<evidence type="ECO:0000256" key="3">
    <source>
        <dbReference type="ARBA" id="ARBA00012560"/>
    </source>
</evidence>
<comment type="similarity">
    <text evidence="2">Belongs to the disproportionating enzyme family.</text>
</comment>
<dbReference type="EMBL" id="DQZW01000013">
    <property type="protein sequence ID" value="HDL89322.1"/>
    <property type="molecule type" value="Genomic_DNA"/>
</dbReference>
<sequence length="370" mass="42703">MPCRLCCPPLLPSSSNGNLMNFSEKVESIANAMGIIPRYYDLCGNQHVATIEQKCAILNAMGVATDDEKAIDKSIKQLLQKKIELPVSPVVTVDEDHPVMIPVDLLSPHSPPLPIEWTLKEEFGRETYGKFEASTHFKPERFIFLNREFYRYRFQVSEGLKPGYHSLHLKFANKKDIKIQLIVSPQAAFHDVPRCWGLMVQLYGIRSLKNWGIGDFEDLKDLCFLASRFGAGFVGLSPLYALYTDNPKHISPYSPSTRRFLNPWYIRPERTEREEILSELRNSKLVDYERVVPLKIAALRKQFESFVENHLLRGTKQSEEFRLYTDFRGESLKKFATFEAQLSGSISEREILFHQYLQFLTEKQLQDAQT</sequence>
<comment type="catalytic activity">
    <reaction evidence="1">
        <text>Transfers a segment of a (1-&gt;4)-alpha-D-glucan to a new position in an acceptor, which may be glucose or a (1-&gt;4)-alpha-D-glucan.</text>
        <dbReference type="EC" id="2.4.1.25"/>
    </reaction>
</comment>
<dbReference type="SUPFAM" id="SSF51445">
    <property type="entry name" value="(Trans)glycosidases"/>
    <property type="match status" value="1"/>
</dbReference>
<evidence type="ECO:0000256" key="8">
    <source>
        <dbReference type="ARBA" id="ARBA00031423"/>
    </source>
</evidence>
<keyword evidence="6" id="KW-0808">Transferase</keyword>
<evidence type="ECO:0000259" key="10">
    <source>
        <dbReference type="Pfam" id="PF21226"/>
    </source>
</evidence>
<evidence type="ECO:0000256" key="5">
    <source>
        <dbReference type="ARBA" id="ARBA00022676"/>
    </source>
</evidence>
<dbReference type="Gene3D" id="3.20.20.80">
    <property type="entry name" value="Glycosidases"/>
    <property type="match status" value="1"/>
</dbReference>
<protein>
    <recommendedName>
        <fullName evidence="4">4-alpha-glucanotransferase</fullName>
        <ecNumber evidence="3">2.4.1.25</ecNumber>
    </recommendedName>
    <alternativeName>
        <fullName evidence="8">Amylomaltase</fullName>
    </alternativeName>
    <alternativeName>
        <fullName evidence="9">Disproportionating enzyme</fullName>
    </alternativeName>
</protein>
<dbReference type="Proteomes" id="UP000886355">
    <property type="component" value="Unassembled WGS sequence"/>
</dbReference>
<feature type="domain" description="MalQ N-terminal beta-sandwich" evidence="10">
    <location>
        <begin position="88"/>
        <end position="185"/>
    </location>
</feature>
<evidence type="ECO:0000256" key="4">
    <source>
        <dbReference type="ARBA" id="ARBA00020295"/>
    </source>
</evidence>
<dbReference type="Pfam" id="PF21226">
    <property type="entry name" value="MalQ_N"/>
    <property type="match status" value="1"/>
</dbReference>
<evidence type="ECO:0000313" key="11">
    <source>
        <dbReference type="EMBL" id="HDL89322.1"/>
    </source>
</evidence>
<evidence type="ECO:0000256" key="7">
    <source>
        <dbReference type="ARBA" id="ARBA00023277"/>
    </source>
</evidence>
<dbReference type="InterPro" id="IPR048458">
    <property type="entry name" value="MalQ_N"/>
</dbReference>
<gene>
    <name evidence="11" type="ORF">ENG14_00270</name>
</gene>
<evidence type="ECO:0000256" key="1">
    <source>
        <dbReference type="ARBA" id="ARBA00000439"/>
    </source>
</evidence>
<keyword evidence="7" id="KW-0119">Carbohydrate metabolism</keyword>
<dbReference type="PANTHER" id="PTHR32438:SF5">
    <property type="entry name" value="4-ALPHA-GLUCANOTRANSFERASE DPE1, CHLOROPLASTIC_AMYLOPLASTIC"/>
    <property type="match status" value="1"/>
</dbReference>
<evidence type="ECO:0000256" key="2">
    <source>
        <dbReference type="ARBA" id="ARBA00005684"/>
    </source>
</evidence>
<dbReference type="AlphaFoldDB" id="A0A7C1AXJ5"/>
<feature type="non-terminal residue" evidence="11">
    <location>
        <position position="370"/>
    </location>
</feature>
<organism evidence="11">
    <name type="scientific">Thermodesulforhabdus norvegica</name>
    <dbReference type="NCBI Taxonomy" id="39841"/>
    <lineage>
        <taxon>Bacteria</taxon>
        <taxon>Pseudomonadati</taxon>
        <taxon>Thermodesulfobacteriota</taxon>
        <taxon>Syntrophobacteria</taxon>
        <taxon>Syntrophobacterales</taxon>
        <taxon>Thermodesulforhabdaceae</taxon>
        <taxon>Thermodesulforhabdus</taxon>
    </lineage>
</organism>
<accession>A0A7C1AXJ5</accession>
<keyword evidence="5" id="KW-0328">Glycosyltransferase</keyword>
<dbReference type="EC" id="2.4.1.25" evidence="3"/>
<dbReference type="PANTHER" id="PTHR32438">
    <property type="entry name" value="4-ALPHA-GLUCANOTRANSFERASE DPE1, CHLOROPLASTIC/AMYLOPLASTIC"/>
    <property type="match status" value="1"/>
</dbReference>
<evidence type="ECO:0000256" key="9">
    <source>
        <dbReference type="ARBA" id="ARBA00031501"/>
    </source>
</evidence>
<evidence type="ECO:0000256" key="6">
    <source>
        <dbReference type="ARBA" id="ARBA00022679"/>
    </source>
</evidence>
<dbReference type="GO" id="GO:0004134">
    <property type="term" value="F:4-alpha-glucanotransferase activity"/>
    <property type="evidence" value="ECO:0007669"/>
    <property type="project" value="UniProtKB-EC"/>
</dbReference>
<name>A0A7C1AXJ5_9BACT</name>
<dbReference type="GO" id="GO:0005975">
    <property type="term" value="P:carbohydrate metabolic process"/>
    <property type="evidence" value="ECO:0007669"/>
    <property type="project" value="InterPro"/>
</dbReference>
<reference evidence="11" key="1">
    <citation type="journal article" date="2020" name="mSystems">
        <title>Genome- and Community-Level Interaction Insights into Carbon Utilization and Element Cycling Functions of Hydrothermarchaeota in Hydrothermal Sediment.</title>
        <authorList>
            <person name="Zhou Z."/>
            <person name="Liu Y."/>
            <person name="Xu W."/>
            <person name="Pan J."/>
            <person name="Luo Z.H."/>
            <person name="Li M."/>
        </authorList>
    </citation>
    <scope>NUCLEOTIDE SEQUENCE [LARGE SCALE GENOMIC DNA]</scope>
    <source>
        <strain evidence="11">HyVt-19</strain>
    </source>
</reference>
<dbReference type="InterPro" id="IPR003385">
    <property type="entry name" value="Glyco_hydro_77"/>
</dbReference>
<comment type="caution">
    <text evidence="11">The sequence shown here is derived from an EMBL/GenBank/DDBJ whole genome shotgun (WGS) entry which is preliminary data.</text>
</comment>
<dbReference type="InterPro" id="IPR017853">
    <property type="entry name" value="GH"/>
</dbReference>
<proteinExistence type="inferred from homology"/>
<dbReference type="Pfam" id="PF02446">
    <property type="entry name" value="Glyco_hydro_77"/>
    <property type="match status" value="1"/>
</dbReference>